<dbReference type="Proteomes" id="UP000270094">
    <property type="component" value="Unassembled WGS sequence"/>
</dbReference>
<dbReference type="PANTHER" id="PTHR20837">
    <property type="entry name" value="CENTROSOMAL PROTEIN-RELATED"/>
    <property type="match status" value="1"/>
</dbReference>
<evidence type="ECO:0000313" key="1">
    <source>
        <dbReference type="EMBL" id="VDM75797.1"/>
    </source>
</evidence>
<proteinExistence type="predicted"/>
<reference evidence="1 2" key="1">
    <citation type="submission" date="2018-11" db="EMBL/GenBank/DDBJ databases">
        <authorList>
            <consortium name="Pathogen Informatics"/>
        </authorList>
    </citation>
    <scope>NUCLEOTIDE SEQUENCE [LARGE SCALE GENOMIC DNA]</scope>
</reference>
<dbReference type="PANTHER" id="PTHR20837:SF0">
    <property type="entry name" value="COILED-COIL AND C2 DOMAIN-CONTAINING PROTEIN 2A"/>
    <property type="match status" value="1"/>
</dbReference>
<organism evidence="1 2">
    <name type="scientific">Strongylus vulgaris</name>
    <name type="common">Blood worm</name>
    <dbReference type="NCBI Taxonomy" id="40348"/>
    <lineage>
        <taxon>Eukaryota</taxon>
        <taxon>Metazoa</taxon>
        <taxon>Ecdysozoa</taxon>
        <taxon>Nematoda</taxon>
        <taxon>Chromadorea</taxon>
        <taxon>Rhabditida</taxon>
        <taxon>Rhabditina</taxon>
        <taxon>Rhabditomorpha</taxon>
        <taxon>Strongyloidea</taxon>
        <taxon>Strongylidae</taxon>
        <taxon>Strongylus</taxon>
    </lineage>
</organism>
<dbReference type="OrthoDB" id="2162143at2759"/>
<dbReference type="AlphaFoldDB" id="A0A3P7JI21"/>
<sequence>MPVCTDFLDNEKHLEKRLIVCTLRILKRTSDWRPLFDRESDEIQSLQAPTVSYPEVSEDALVELRSSIEREIKLRFDEARKFGIPQWNLMASRLLREILQEENGSVDAKLARLRESYTVTITAVSMPYRNVQDCVAAVLRCDLHTTTSSSSQFALAVHLQPAFGHVIGCNVAIALLTLRM</sequence>
<keyword evidence="2" id="KW-1185">Reference proteome</keyword>
<gene>
    <name evidence="1" type="ORF">SVUK_LOCUS10795</name>
</gene>
<accession>A0A3P7JI21</accession>
<evidence type="ECO:0000313" key="2">
    <source>
        <dbReference type="Proteomes" id="UP000270094"/>
    </source>
</evidence>
<dbReference type="GO" id="GO:1905515">
    <property type="term" value="P:non-motile cilium assembly"/>
    <property type="evidence" value="ECO:0007669"/>
    <property type="project" value="TreeGrafter"/>
</dbReference>
<dbReference type="GO" id="GO:0035869">
    <property type="term" value="C:ciliary transition zone"/>
    <property type="evidence" value="ECO:0007669"/>
    <property type="project" value="TreeGrafter"/>
</dbReference>
<dbReference type="GO" id="GO:1904491">
    <property type="term" value="P:protein localization to ciliary transition zone"/>
    <property type="evidence" value="ECO:0007669"/>
    <property type="project" value="TreeGrafter"/>
</dbReference>
<name>A0A3P7JI21_STRVU</name>
<dbReference type="InterPro" id="IPR052434">
    <property type="entry name" value="Tectonic-like_complex_comp"/>
</dbReference>
<dbReference type="EMBL" id="UYYB01095851">
    <property type="protein sequence ID" value="VDM75797.1"/>
    <property type="molecule type" value="Genomic_DNA"/>
</dbReference>
<protein>
    <submittedName>
        <fullName evidence="1">Uncharacterized protein</fullName>
    </submittedName>
</protein>